<name>A0ACD5HGC6_9PROT</name>
<accession>A0ACD5HGC6</accession>
<dbReference type="EMBL" id="CP127526">
    <property type="protein sequence ID" value="XRI74052.1"/>
    <property type="molecule type" value="Genomic_DNA"/>
</dbReference>
<proteinExistence type="predicted"/>
<sequence>MNKSDLVENVYRDLCNQGDTCLTRSEVVMATGLILDHFARALAQGERIEIRDFGVFSVHDVAARMGRNPKSGASVAVPEKRTVHFKAGTAMRVQVNQHQQEN</sequence>
<organism evidence="1 2">
    <name type="scientific">Acidithiobacillus montserratensis</name>
    <dbReference type="NCBI Taxonomy" id="2729135"/>
    <lineage>
        <taxon>Bacteria</taxon>
        <taxon>Pseudomonadati</taxon>
        <taxon>Pseudomonadota</taxon>
        <taxon>Acidithiobacillia</taxon>
        <taxon>Acidithiobacillales</taxon>
        <taxon>Acidithiobacillaceae</taxon>
        <taxon>Acidithiobacillus</taxon>
    </lineage>
</organism>
<gene>
    <name evidence="1" type="ORF">HHS34_002355</name>
</gene>
<keyword evidence="1" id="KW-0238">DNA-binding</keyword>
<keyword evidence="2" id="KW-1185">Reference proteome</keyword>
<evidence type="ECO:0000313" key="2">
    <source>
        <dbReference type="Proteomes" id="UP001195965"/>
    </source>
</evidence>
<evidence type="ECO:0000313" key="1">
    <source>
        <dbReference type="EMBL" id="XRI74052.1"/>
    </source>
</evidence>
<reference evidence="1 2" key="1">
    <citation type="journal article" date="2021" name="ISME J.">
        <title>Genomic evolution of the class Acidithiobacillia: deep-branching Proteobacteria living in extreme acidic conditions.</title>
        <authorList>
            <person name="Moya-Beltran A."/>
            <person name="Beard S."/>
            <person name="Rojas-Villalobos C."/>
            <person name="Issotta F."/>
            <person name="Gallardo Y."/>
            <person name="Ulloa R."/>
            <person name="Giaveno A."/>
            <person name="Degli Esposti M."/>
            <person name="Johnson D.B."/>
            <person name="Quatrini R."/>
        </authorList>
    </citation>
    <scope>NUCLEOTIDE SEQUENCE [LARGE SCALE GENOMIC DNA]</scope>
    <source>
        <strain evidence="1 2">GG1-14</strain>
    </source>
</reference>
<protein>
    <submittedName>
        <fullName evidence="1">HU family DNA-binding protein</fullName>
    </submittedName>
</protein>
<dbReference type="Proteomes" id="UP001195965">
    <property type="component" value="Chromosome"/>
</dbReference>